<keyword evidence="2 3" id="KW-0808">Transferase</keyword>
<dbReference type="RefSeq" id="XP_018185897.1">
    <property type="nucleotide sequence ID" value="XM_018331285.1"/>
</dbReference>
<dbReference type="Pfam" id="PF13489">
    <property type="entry name" value="Methyltransf_23"/>
    <property type="match status" value="1"/>
</dbReference>
<gene>
    <name evidence="3" type="ORF">L228DRAFT_240872</name>
</gene>
<dbReference type="CDD" id="cd02440">
    <property type="entry name" value="AdoMet_MTases"/>
    <property type="match status" value="1"/>
</dbReference>
<dbReference type="PANTHER" id="PTHR44942">
    <property type="entry name" value="METHYLTRANSF_11 DOMAIN-CONTAINING PROTEIN"/>
    <property type="match status" value="1"/>
</dbReference>
<dbReference type="PANTHER" id="PTHR44942:SF4">
    <property type="entry name" value="METHYLTRANSFERASE TYPE 11 DOMAIN-CONTAINING PROTEIN"/>
    <property type="match status" value="1"/>
</dbReference>
<dbReference type="InterPro" id="IPR029063">
    <property type="entry name" value="SAM-dependent_MTases_sf"/>
</dbReference>
<dbReference type="OrthoDB" id="5418566at2759"/>
<proteinExistence type="predicted"/>
<evidence type="ECO:0000313" key="4">
    <source>
        <dbReference type="Proteomes" id="UP000076632"/>
    </source>
</evidence>
<evidence type="ECO:0000256" key="2">
    <source>
        <dbReference type="ARBA" id="ARBA00022679"/>
    </source>
</evidence>
<dbReference type="GO" id="GO:0032259">
    <property type="term" value="P:methylation"/>
    <property type="evidence" value="ECO:0007669"/>
    <property type="project" value="UniProtKB-KW"/>
</dbReference>
<dbReference type="InParanoid" id="A0A165AEF7"/>
<accession>A0A165AEF7</accession>
<reference evidence="3 4" key="1">
    <citation type="journal article" date="2016" name="Fungal Biol.">
        <title>The genome of Xylona heveae provides a window into fungal endophytism.</title>
        <authorList>
            <person name="Gazis R."/>
            <person name="Kuo A."/>
            <person name="Riley R."/>
            <person name="LaButti K."/>
            <person name="Lipzen A."/>
            <person name="Lin J."/>
            <person name="Amirebrahimi M."/>
            <person name="Hesse C.N."/>
            <person name="Spatafora J.W."/>
            <person name="Henrissat B."/>
            <person name="Hainaut M."/>
            <person name="Grigoriev I.V."/>
            <person name="Hibbett D.S."/>
        </authorList>
    </citation>
    <scope>NUCLEOTIDE SEQUENCE [LARGE SCALE GENOMIC DNA]</scope>
    <source>
        <strain evidence="3 4">TC161</strain>
    </source>
</reference>
<dbReference type="GO" id="GO:0008168">
    <property type="term" value="F:methyltransferase activity"/>
    <property type="evidence" value="ECO:0007669"/>
    <property type="project" value="UniProtKB-KW"/>
</dbReference>
<keyword evidence="1 3" id="KW-0489">Methyltransferase</keyword>
<dbReference type="Gene3D" id="3.40.50.150">
    <property type="entry name" value="Vaccinia Virus protein VP39"/>
    <property type="match status" value="1"/>
</dbReference>
<protein>
    <submittedName>
        <fullName evidence="3">S-adenosyl-L-methionine-dependent methyltransferase</fullName>
    </submittedName>
</protein>
<keyword evidence="4" id="KW-1185">Reference proteome</keyword>
<dbReference type="Proteomes" id="UP000076632">
    <property type="component" value="Unassembled WGS sequence"/>
</dbReference>
<dbReference type="OMA" id="IERMHAY"/>
<dbReference type="AlphaFoldDB" id="A0A165AEF7"/>
<dbReference type="EMBL" id="KV407463">
    <property type="protein sequence ID" value="KZF20342.1"/>
    <property type="molecule type" value="Genomic_DNA"/>
</dbReference>
<evidence type="ECO:0000313" key="3">
    <source>
        <dbReference type="EMBL" id="KZF20342.1"/>
    </source>
</evidence>
<dbReference type="SUPFAM" id="SSF53335">
    <property type="entry name" value="S-adenosyl-L-methionine-dependent methyltransferases"/>
    <property type="match status" value="1"/>
</dbReference>
<evidence type="ECO:0000256" key="1">
    <source>
        <dbReference type="ARBA" id="ARBA00022603"/>
    </source>
</evidence>
<organism evidence="3 4">
    <name type="scientific">Xylona heveae (strain CBS 132557 / TC161)</name>
    <dbReference type="NCBI Taxonomy" id="1328760"/>
    <lineage>
        <taxon>Eukaryota</taxon>
        <taxon>Fungi</taxon>
        <taxon>Dikarya</taxon>
        <taxon>Ascomycota</taxon>
        <taxon>Pezizomycotina</taxon>
        <taxon>Xylonomycetes</taxon>
        <taxon>Xylonales</taxon>
        <taxon>Xylonaceae</taxon>
        <taxon>Xylona</taxon>
    </lineage>
</organism>
<sequence>MASHSERNREYFDSMAARYHTEPWIQEGVAMIAEGVDGHRDWIGIDPSNVKNDQPSHKRSIRLLDFACGPGIISQVLGPHVSQVRGIDVSEKMIEEYNKSAIAQEKGKEFMHAVQGDLLDPAGADKKLDLPDLYEFDLAVVSLAMHHFEDPDLAVRRIGERLKKGSGVLLVIDFLDGSSNEESIFQRVAKGHKVLTPAENEKLNALPAAQRQRIETALNGATPTIKNPAFSKARMEELFKNNGFGKNFEFLTLEGNFERMGVFSTKLFMSKAQLS</sequence>
<dbReference type="InterPro" id="IPR051052">
    <property type="entry name" value="Diverse_substrate_MTase"/>
</dbReference>
<name>A0A165AEF7_XYLHT</name>
<dbReference type="GeneID" id="28896422"/>
<dbReference type="STRING" id="1328760.A0A165AEF7"/>